<evidence type="ECO:0000313" key="7">
    <source>
        <dbReference type="EMBL" id="KAK7407638.1"/>
    </source>
</evidence>
<dbReference type="InterPro" id="IPR003340">
    <property type="entry name" value="B3_DNA-bd"/>
</dbReference>
<sequence length="626" mass="72195">MTSPHNEHPSLTSIRFFKIILRTRLADGILKLPRNFTRKYGDEMSNPLFLKPPDGSEWKIHLTKHDGEIWFQKGWKEFAMYYSLDHGHLLFFEYKRTSHFDVLIFDNSAVEIDYPYPSPPDVKDNPVLIGDDDSVETLDQQFSSKNTRVKTTVTSPPLFKKMKNSITTNFERSLSGVNLHQYEQTRSTCYQGANLMKQKLEEDEGEDNFQYKCPKVEPLTSTALNEATTFSSEHPSFMLVMKPSFIKGDYLEIPPQFSDKYLKRTHAVILLEILDGRRWPVICSAPRITGGWHNFVSENNLNVGNVCVFEMIHKIQGLAFKVSIFRDAQELSSPISQGGRPSQRFSQSESHFKSQILTSRDLIEATKFTSENAFFMVILTDEKENIVRRPVVPINFVREYLVNMSHQNVMMMQFRKKLWPVKLSFTENNRGTITRCSFSAGWHLFSRKNKLQPGDVCIFELINKEDAIFNLHVFRDHSKFPSTNWTSETSSERSSQLESLCKPKILTSRAREVASKFTSKNPFFMITLTLNLQANIPRCPRVPANFVTEYFVNMKQNVLMMQFRNSSWPVKLVLNEHDKSGTLSAGWSSFARENELEPGDVCIFELVNGENATFDVHVFCGHNENL</sequence>
<keyword evidence="8" id="KW-1185">Reference proteome</keyword>
<feature type="domain" description="TF-B3" evidence="6">
    <location>
        <begin position="15"/>
        <end position="108"/>
    </location>
</feature>
<reference evidence="7 8" key="1">
    <citation type="submission" date="2024-01" db="EMBL/GenBank/DDBJ databases">
        <title>The genomes of 5 underutilized Papilionoideae crops provide insights into root nodulation and disease resistanc.</title>
        <authorList>
            <person name="Jiang F."/>
        </authorList>
    </citation>
    <scope>NUCLEOTIDE SEQUENCE [LARGE SCALE GENOMIC DNA]</scope>
    <source>
        <strain evidence="7">DUOXIRENSHENG_FW03</strain>
        <tissue evidence="7">Leaves</tissue>
    </source>
</reference>
<feature type="domain" description="TF-B3" evidence="6">
    <location>
        <begin position="525"/>
        <end position="622"/>
    </location>
</feature>
<dbReference type="GO" id="GO:0005634">
    <property type="term" value="C:nucleus"/>
    <property type="evidence" value="ECO:0007669"/>
    <property type="project" value="UniProtKB-SubCell"/>
</dbReference>
<dbReference type="Pfam" id="PF02362">
    <property type="entry name" value="B3"/>
    <property type="match status" value="4"/>
</dbReference>
<name>A0AAN9SWE2_PSOTE</name>
<dbReference type="GO" id="GO:0003677">
    <property type="term" value="F:DNA binding"/>
    <property type="evidence" value="ECO:0007669"/>
    <property type="project" value="UniProtKB-KW"/>
</dbReference>
<comment type="subcellular location">
    <subcellularLocation>
        <location evidence="1">Nucleus</location>
    </subcellularLocation>
</comment>
<dbReference type="InterPro" id="IPR015300">
    <property type="entry name" value="DNA-bd_pseudobarrel_sf"/>
</dbReference>
<evidence type="ECO:0000256" key="4">
    <source>
        <dbReference type="ARBA" id="ARBA00023163"/>
    </source>
</evidence>
<feature type="domain" description="TF-B3" evidence="6">
    <location>
        <begin position="236"/>
        <end position="328"/>
    </location>
</feature>
<dbReference type="SMART" id="SM01019">
    <property type="entry name" value="B3"/>
    <property type="match status" value="4"/>
</dbReference>
<evidence type="ECO:0000256" key="1">
    <source>
        <dbReference type="ARBA" id="ARBA00004123"/>
    </source>
</evidence>
<keyword evidence="4" id="KW-0804">Transcription</keyword>
<organism evidence="7 8">
    <name type="scientific">Psophocarpus tetragonolobus</name>
    <name type="common">Winged bean</name>
    <name type="synonym">Dolichos tetragonolobus</name>
    <dbReference type="NCBI Taxonomy" id="3891"/>
    <lineage>
        <taxon>Eukaryota</taxon>
        <taxon>Viridiplantae</taxon>
        <taxon>Streptophyta</taxon>
        <taxon>Embryophyta</taxon>
        <taxon>Tracheophyta</taxon>
        <taxon>Spermatophyta</taxon>
        <taxon>Magnoliopsida</taxon>
        <taxon>eudicotyledons</taxon>
        <taxon>Gunneridae</taxon>
        <taxon>Pentapetalae</taxon>
        <taxon>rosids</taxon>
        <taxon>fabids</taxon>
        <taxon>Fabales</taxon>
        <taxon>Fabaceae</taxon>
        <taxon>Papilionoideae</taxon>
        <taxon>50 kb inversion clade</taxon>
        <taxon>NPAAA clade</taxon>
        <taxon>indigoferoid/millettioid clade</taxon>
        <taxon>Phaseoleae</taxon>
        <taxon>Psophocarpus</taxon>
    </lineage>
</organism>
<keyword evidence="5" id="KW-0539">Nucleus</keyword>
<dbReference type="Gene3D" id="2.40.330.10">
    <property type="entry name" value="DNA-binding pseudobarrel domain"/>
    <property type="match status" value="4"/>
</dbReference>
<evidence type="ECO:0000313" key="8">
    <source>
        <dbReference type="Proteomes" id="UP001386955"/>
    </source>
</evidence>
<comment type="caution">
    <text evidence="7">The sequence shown here is derived from an EMBL/GenBank/DDBJ whole genome shotgun (WGS) entry which is preliminary data.</text>
</comment>
<dbReference type="SUPFAM" id="SSF101936">
    <property type="entry name" value="DNA-binding pseudobarrel domain"/>
    <property type="match status" value="4"/>
</dbReference>
<dbReference type="AlphaFoldDB" id="A0AAN9SWE2"/>
<feature type="domain" description="TF-B3" evidence="6">
    <location>
        <begin position="375"/>
        <end position="477"/>
    </location>
</feature>
<protein>
    <recommendedName>
        <fullName evidence="6">TF-B3 domain-containing protein</fullName>
    </recommendedName>
</protein>
<dbReference type="PANTHER" id="PTHR31920:SF117">
    <property type="entry name" value="TRANSCRIPTIONAL FACTOR FAMILY PROTEIN, PUTATIVE-RELATED"/>
    <property type="match status" value="1"/>
</dbReference>
<dbReference type="CDD" id="cd10017">
    <property type="entry name" value="B3_DNA"/>
    <property type="match status" value="4"/>
</dbReference>
<evidence type="ECO:0000259" key="6">
    <source>
        <dbReference type="PROSITE" id="PS50863"/>
    </source>
</evidence>
<dbReference type="EMBL" id="JAYMYS010000002">
    <property type="protein sequence ID" value="KAK7407638.1"/>
    <property type="molecule type" value="Genomic_DNA"/>
</dbReference>
<keyword evidence="3" id="KW-0238">DNA-binding</keyword>
<accession>A0AAN9SWE2</accession>
<dbReference type="PROSITE" id="PS50863">
    <property type="entry name" value="B3"/>
    <property type="match status" value="4"/>
</dbReference>
<gene>
    <name evidence="7" type="ORF">VNO78_09612</name>
</gene>
<dbReference type="InterPro" id="IPR050655">
    <property type="entry name" value="Plant_B3_domain"/>
</dbReference>
<evidence type="ECO:0000256" key="5">
    <source>
        <dbReference type="ARBA" id="ARBA00023242"/>
    </source>
</evidence>
<evidence type="ECO:0000256" key="2">
    <source>
        <dbReference type="ARBA" id="ARBA00023015"/>
    </source>
</evidence>
<proteinExistence type="predicted"/>
<keyword evidence="2" id="KW-0805">Transcription regulation</keyword>
<dbReference type="PANTHER" id="PTHR31920">
    <property type="entry name" value="B3 DOMAIN-CONTAINING"/>
    <property type="match status" value="1"/>
</dbReference>
<dbReference type="Proteomes" id="UP001386955">
    <property type="component" value="Unassembled WGS sequence"/>
</dbReference>
<evidence type="ECO:0000256" key="3">
    <source>
        <dbReference type="ARBA" id="ARBA00023125"/>
    </source>
</evidence>